<comment type="similarity">
    <text evidence="1">Belongs to the thioredoxin family.</text>
</comment>
<evidence type="ECO:0000313" key="5">
    <source>
        <dbReference type="Proteomes" id="UP001652700"/>
    </source>
</evidence>
<dbReference type="EnsemblMetazoa" id="XM_050648959.1">
    <property type="protein sequence ID" value="XP_050504916.1"/>
    <property type="gene ID" value="LOC114324387"/>
</dbReference>
<evidence type="ECO:0000259" key="3">
    <source>
        <dbReference type="Pfam" id="PF06110"/>
    </source>
</evidence>
<dbReference type="InterPro" id="IPR045108">
    <property type="entry name" value="TXNDC17-like"/>
</dbReference>
<evidence type="ECO:0000256" key="2">
    <source>
        <dbReference type="ARBA" id="ARBA00016949"/>
    </source>
</evidence>
<protein>
    <recommendedName>
        <fullName evidence="2">Thioredoxin domain-containing protein 17</fullName>
    </recommendedName>
</protein>
<feature type="domain" description="Thioredoxin" evidence="3">
    <location>
        <begin position="7"/>
        <end position="124"/>
    </location>
</feature>
<dbReference type="Gene3D" id="3.40.30.10">
    <property type="entry name" value="Glutaredoxin"/>
    <property type="match status" value="2"/>
</dbReference>
<dbReference type="GeneID" id="114324387"/>
<feature type="domain" description="Thioredoxin" evidence="3">
    <location>
        <begin position="133"/>
        <end position="206"/>
    </location>
</feature>
<dbReference type="InterPro" id="IPR036249">
    <property type="entry name" value="Thioredoxin-like_sf"/>
</dbReference>
<keyword evidence="5" id="KW-1185">Reference proteome</keyword>
<dbReference type="RefSeq" id="XP_050504916.1">
    <property type="nucleotide sequence ID" value="XM_050648959.1"/>
</dbReference>
<sequence length="209" mass="24135">MVRSHHVEGYDNFVNFMKNFKAQGTVVCIYFGGSVDEATGESWCDDCVRAWPVISKVLEQLDDNVDFIHVEVGDRPTWKDPNSSFRKDPTTKLLVLPTLLKWKTPKRLEGSQCEKEFLVKMLLCDDDDEDSWPVIDKELEATDPNSHFVRVEVGDMPIWKDPNCPFRHDPKTKLRVLPTLVRWQGPQRLEGEQCDKANLVNMLLNEDDD</sequence>
<proteinExistence type="inferred from homology"/>
<organism evidence="4 5">
    <name type="scientific">Diabrotica virgifera virgifera</name>
    <name type="common">western corn rootworm</name>
    <dbReference type="NCBI Taxonomy" id="50390"/>
    <lineage>
        <taxon>Eukaryota</taxon>
        <taxon>Metazoa</taxon>
        <taxon>Ecdysozoa</taxon>
        <taxon>Arthropoda</taxon>
        <taxon>Hexapoda</taxon>
        <taxon>Insecta</taxon>
        <taxon>Pterygota</taxon>
        <taxon>Neoptera</taxon>
        <taxon>Endopterygota</taxon>
        <taxon>Coleoptera</taxon>
        <taxon>Polyphaga</taxon>
        <taxon>Cucujiformia</taxon>
        <taxon>Chrysomeloidea</taxon>
        <taxon>Chrysomelidae</taxon>
        <taxon>Galerucinae</taxon>
        <taxon>Diabroticina</taxon>
        <taxon>Diabroticites</taxon>
        <taxon>Diabrotica</taxon>
    </lineage>
</organism>
<accession>A0ABM5K406</accession>
<reference evidence="4" key="1">
    <citation type="submission" date="2025-05" db="UniProtKB">
        <authorList>
            <consortium name="EnsemblMetazoa"/>
        </authorList>
    </citation>
    <scope>IDENTIFICATION</scope>
</reference>
<dbReference type="PANTHER" id="PTHR12452:SF0">
    <property type="entry name" value="THIOREDOXIN DOMAIN-CONTAINING PROTEIN 17"/>
    <property type="match status" value="1"/>
</dbReference>
<dbReference type="SUPFAM" id="SSF52833">
    <property type="entry name" value="Thioredoxin-like"/>
    <property type="match status" value="2"/>
</dbReference>
<dbReference type="Proteomes" id="UP001652700">
    <property type="component" value="Unplaced"/>
</dbReference>
<evidence type="ECO:0000256" key="1">
    <source>
        <dbReference type="ARBA" id="ARBA00008987"/>
    </source>
</evidence>
<dbReference type="PANTHER" id="PTHR12452">
    <property type="entry name" value="42-9-9 PROTEIN-RELATED"/>
    <property type="match status" value="1"/>
</dbReference>
<name>A0ABM5K406_DIAVI</name>
<dbReference type="InterPro" id="IPR010357">
    <property type="entry name" value="TXNDC17_dom"/>
</dbReference>
<dbReference type="Pfam" id="PF06110">
    <property type="entry name" value="TXD17-like_Trx"/>
    <property type="match status" value="2"/>
</dbReference>
<evidence type="ECO:0000313" key="4">
    <source>
        <dbReference type="EnsemblMetazoa" id="XP_050504916.1"/>
    </source>
</evidence>